<evidence type="ECO:0000256" key="4">
    <source>
        <dbReference type="ARBA" id="ARBA00022801"/>
    </source>
</evidence>
<dbReference type="GO" id="GO:0016485">
    <property type="term" value="P:protein processing"/>
    <property type="evidence" value="ECO:0007669"/>
    <property type="project" value="TreeGrafter"/>
</dbReference>
<name>A0A7X9FQ37_9DELT</name>
<comment type="caution">
    <text evidence="5">The sequence shown here is derived from an EMBL/GenBank/DDBJ whole genome shotgun (WGS) entry which is preliminary data.</text>
</comment>
<organism evidence="5 6">
    <name type="scientific">SAR324 cluster bacterium</name>
    <dbReference type="NCBI Taxonomy" id="2024889"/>
    <lineage>
        <taxon>Bacteria</taxon>
        <taxon>Deltaproteobacteria</taxon>
        <taxon>SAR324 cluster</taxon>
    </lineage>
</organism>
<comment type="similarity">
    <text evidence="1">Belongs to the peptidase A31 family.</text>
</comment>
<evidence type="ECO:0000313" key="6">
    <source>
        <dbReference type="Proteomes" id="UP000524246"/>
    </source>
</evidence>
<dbReference type="PANTHER" id="PTHR30302:SF1">
    <property type="entry name" value="HYDROGENASE 2 MATURATION PROTEASE"/>
    <property type="match status" value="1"/>
</dbReference>
<keyword evidence="4" id="KW-0378">Hydrolase</keyword>
<dbReference type="Pfam" id="PF01750">
    <property type="entry name" value="HycI"/>
    <property type="match status" value="1"/>
</dbReference>
<evidence type="ECO:0000256" key="3">
    <source>
        <dbReference type="ARBA" id="ARBA00022750"/>
    </source>
</evidence>
<keyword evidence="2" id="KW-0645">Protease</keyword>
<dbReference type="Gene3D" id="3.40.50.1450">
    <property type="entry name" value="HybD-like"/>
    <property type="match status" value="1"/>
</dbReference>
<dbReference type="NCBIfam" id="TIGR00072">
    <property type="entry name" value="hydrog_prot"/>
    <property type="match status" value="1"/>
</dbReference>
<feature type="non-terminal residue" evidence="5">
    <location>
        <position position="1"/>
    </location>
</feature>
<reference evidence="5 6" key="1">
    <citation type="journal article" date="2020" name="Biotechnol. Biofuels">
        <title>New insights from the biogas microbiome by comprehensive genome-resolved metagenomics of nearly 1600 species originating from multiple anaerobic digesters.</title>
        <authorList>
            <person name="Campanaro S."/>
            <person name="Treu L."/>
            <person name="Rodriguez-R L.M."/>
            <person name="Kovalovszki A."/>
            <person name="Ziels R.M."/>
            <person name="Maus I."/>
            <person name="Zhu X."/>
            <person name="Kougias P.G."/>
            <person name="Basile A."/>
            <person name="Luo G."/>
            <person name="Schluter A."/>
            <person name="Konstantinidis K.T."/>
            <person name="Angelidaki I."/>
        </authorList>
    </citation>
    <scope>NUCLEOTIDE SEQUENCE [LARGE SCALE GENOMIC DNA]</scope>
    <source>
        <strain evidence="5">AS27yjCOA_65</strain>
    </source>
</reference>
<sequence>RILREAKKTERPVLVVGIGAELRADDFVGVLVAREVQARNLPFIKGIEACAAPENFTGEIINANPSLVIFLDAANLGLKAGAMRLIKREEIQGMSFCTHTLPLYLILDYLSLSLDCNFLVLGIQPKDISVMGEQSPEIITAVSKLVNLLASAS</sequence>
<dbReference type="AlphaFoldDB" id="A0A7X9FQ37"/>
<dbReference type="SUPFAM" id="SSF53163">
    <property type="entry name" value="HybD-like"/>
    <property type="match status" value="1"/>
</dbReference>
<protein>
    <submittedName>
        <fullName evidence="5">Hydrogenase 3 maturation endopeptidase HyCI</fullName>
    </submittedName>
</protein>
<evidence type="ECO:0000313" key="5">
    <source>
        <dbReference type="EMBL" id="NMC61734.1"/>
    </source>
</evidence>
<proteinExistence type="inferred from homology"/>
<dbReference type="EMBL" id="JAAZON010000035">
    <property type="protein sequence ID" value="NMC61734.1"/>
    <property type="molecule type" value="Genomic_DNA"/>
</dbReference>
<dbReference type="Proteomes" id="UP000524246">
    <property type="component" value="Unassembled WGS sequence"/>
</dbReference>
<accession>A0A7X9FQ37</accession>
<dbReference type="InterPro" id="IPR023430">
    <property type="entry name" value="Pept_HybD-like_dom_sf"/>
</dbReference>
<evidence type="ECO:0000256" key="2">
    <source>
        <dbReference type="ARBA" id="ARBA00022670"/>
    </source>
</evidence>
<evidence type="ECO:0000256" key="1">
    <source>
        <dbReference type="ARBA" id="ARBA00006814"/>
    </source>
</evidence>
<dbReference type="GO" id="GO:0004190">
    <property type="term" value="F:aspartic-type endopeptidase activity"/>
    <property type="evidence" value="ECO:0007669"/>
    <property type="project" value="UniProtKB-KW"/>
</dbReference>
<dbReference type="PRINTS" id="PR00446">
    <property type="entry name" value="HYDRGNUPTAKE"/>
</dbReference>
<dbReference type="GO" id="GO:0008047">
    <property type="term" value="F:enzyme activator activity"/>
    <property type="evidence" value="ECO:0007669"/>
    <property type="project" value="InterPro"/>
</dbReference>
<gene>
    <name evidence="5" type="ORF">GYA55_01055</name>
</gene>
<keyword evidence="3" id="KW-0064">Aspartyl protease</keyword>
<dbReference type="PANTHER" id="PTHR30302">
    <property type="entry name" value="HYDROGENASE 1 MATURATION PROTEASE"/>
    <property type="match status" value="1"/>
</dbReference>
<dbReference type="InterPro" id="IPR000671">
    <property type="entry name" value="Peptidase_A31"/>
</dbReference>
<dbReference type="InterPro" id="IPR004420">
    <property type="entry name" value="Pept_A31_hyd_mat_HycI"/>
</dbReference>
<dbReference type="CDD" id="cd06067">
    <property type="entry name" value="H2MP_MemB-H2evol"/>
    <property type="match status" value="1"/>
</dbReference>